<feature type="domain" description="Caspase family p20" evidence="4">
    <location>
        <begin position="31"/>
        <end position="157"/>
    </location>
</feature>
<dbReference type="PANTHER" id="PTHR22576">
    <property type="entry name" value="MUCOSA ASSOCIATED LYMPHOID TISSUE LYMPHOMA TRANSLOCATION PROTEIN 1/PARACASPASE"/>
    <property type="match status" value="1"/>
</dbReference>
<dbReference type="SUPFAM" id="SSF52129">
    <property type="entry name" value="Caspase-like"/>
    <property type="match status" value="1"/>
</dbReference>
<dbReference type="Proteomes" id="UP001151699">
    <property type="component" value="Chromosome B"/>
</dbReference>
<evidence type="ECO:0000313" key="6">
    <source>
        <dbReference type="Proteomes" id="UP001151699"/>
    </source>
</evidence>
<sequence length="306" mass="35189">MGKIDDSDTTSTKHLINLQDFSKNEHLYSQSKGLLMVFNQINFHDHRKYKSRTGADLDLNKIRDTFSHFSFKVEVRVDLTVKEIFSVLYHLPLHHNLDEFSSLMIIFLTYGEGNDKIMASDHAFSIKDIVHDLQPNKMEAMTGKPKIIMVNASRGNQLNKTVPLNENAAVGGHSRQPSESKISSSVAYNLENYELYNKDVGCGYSGFYPLNADFLLCYSTYENHLSFRNEYGSWFIQEFCDVLDHNRDSSIEIFDVLTTTCRKMAKRRTDAIGELDNIKQVPMFTSTLTRKFLFLSKTLVNYLKSK</sequence>
<proteinExistence type="inferred from homology"/>
<dbReference type="PROSITE" id="PS50207">
    <property type="entry name" value="CASPASE_P10"/>
    <property type="match status" value="1"/>
</dbReference>
<keyword evidence="6" id="KW-1185">Reference proteome</keyword>
<dbReference type="InterPro" id="IPR011600">
    <property type="entry name" value="Pept_C14_caspase"/>
</dbReference>
<gene>
    <name evidence="5" type="primary">CASP6_0</name>
    <name evidence="5" type="ORF">Bhyg_06717</name>
</gene>
<evidence type="ECO:0000256" key="1">
    <source>
        <dbReference type="ARBA" id="ARBA00010134"/>
    </source>
</evidence>
<evidence type="ECO:0000259" key="4">
    <source>
        <dbReference type="PROSITE" id="PS50208"/>
    </source>
</evidence>
<comment type="caution">
    <text evidence="5">The sequence shown here is derived from an EMBL/GenBank/DDBJ whole genome shotgun (WGS) entry which is preliminary data.</text>
</comment>
<accession>A0A9Q0S257</accession>
<dbReference type="GO" id="GO:0006508">
    <property type="term" value="P:proteolysis"/>
    <property type="evidence" value="ECO:0007669"/>
    <property type="project" value="InterPro"/>
</dbReference>
<dbReference type="Gene3D" id="3.40.50.1460">
    <property type="match status" value="1"/>
</dbReference>
<dbReference type="InterPro" id="IPR002138">
    <property type="entry name" value="Pept_C14_p10"/>
</dbReference>
<dbReference type="InterPro" id="IPR052039">
    <property type="entry name" value="Caspase-related_regulators"/>
</dbReference>
<name>A0A9Q0S257_9DIPT</name>
<protein>
    <submittedName>
        <fullName evidence="5">Caspase-6</fullName>
    </submittedName>
</protein>
<dbReference type="AlphaFoldDB" id="A0A9Q0S257"/>
<dbReference type="OrthoDB" id="6116485at2759"/>
<evidence type="ECO:0000259" key="3">
    <source>
        <dbReference type="PROSITE" id="PS50207"/>
    </source>
</evidence>
<evidence type="ECO:0000313" key="5">
    <source>
        <dbReference type="EMBL" id="KAJ6641774.1"/>
    </source>
</evidence>
<dbReference type="PANTHER" id="PTHR22576:SF41">
    <property type="entry name" value="CASPASE 14, APOPTOSIS-RELATED CYSTEINE PEPTIDASE"/>
    <property type="match status" value="1"/>
</dbReference>
<dbReference type="PRINTS" id="PR00376">
    <property type="entry name" value="IL1BCENZYME"/>
</dbReference>
<dbReference type="GO" id="GO:0004197">
    <property type="term" value="F:cysteine-type endopeptidase activity"/>
    <property type="evidence" value="ECO:0007669"/>
    <property type="project" value="InterPro"/>
</dbReference>
<reference evidence="5" key="1">
    <citation type="submission" date="2022-07" db="EMBL/GenBank/DDBJ databases">
        <authorList>
            <person name="Trinca V."/>
            <person name="Uliana J.V.C."/>
            <person name="Torres T.T."/>
            <person name="Ward R.J."/>
            <person name="Monesi N."/>
        </authorList>
    </citation>
    <scope>NUCLEOTIDE SEQUENCE</scope>
    <source>
        <strain evidence="5">HSMRA1968</strain>
        <tissue evidence="5">Whole embryos</tissue>
    </source>
</reference>
<dbReference type="Pfam" id="PF00656">
    <property type="entry name" value="Peptidase_C14"/>
    <property type="match status" value="1"/>
</dbReference>
<feature type="domain" description="Caspase family p10" evidence="3">
    <location>
        <begin position="209"/>
        <end position="296"/>
    </location>
</feature>
<dbReference type="SMART" id="SM00115">
    <property type="entry name" value="CASc"/>
    <property type="match status" value="1"/>
</dbReference>
<dbReference type="InterPro" id="IPR029030">
    <property type="entry name" value="Caspase-like_dom_sf"/>
</dbReference>
<evidence type="ECO:0000256" key="2">
    <source>
        <dbReference type="RuleBase" id="RU003971"/>
    </source>
</evidence>
<dbReference type="EMBL" id="WJQU01000002">
    <property type="protein sequence ID" value="KAJ6641774.1"/>
    <property type="molecule type" value="Genomic_DNA"/>
</dbReference>
<comment type="similarity">
    <text evidence="1 2">Belongs to the peptidase C14A family.</text>
</comment>
<organism evidence="5 6">
    <name type="scientific">Pseudolycoriella hygida</name>
    <dbReference type="NCBI Taxonomy" id="35572"/>
    <lineage>
        <taxon>Eukaryota</taxon>
        <taxon>Metazoa</taxon>
        <taxon>Ecdysozoa</taxon>
        <taxon>Arthropoda</taxon>
        <taxon>Hexapoda</taxon>
        <taxon>Insecta</taxon>
        <taxon>Pterygota</taxon>
        <taxon>Neoptera</taxon>
        <taxon>Endopterygota</taxon>
        <taxon>Diptera</taxon>
        <taxon>Nematocera</taxon>
        <taxon>Sciaroidea</taxon>
        <taxon>Sciaridae</taxon>
        <taxon>Pseudolycoriella</taxon>
    </lineage>
</organism>
<dbReference type="PROSITE" id="PS50208">
    <property type="entry name" value="CASPASE_P20"/>
    <property type="match status" value="1"/>
</dbReference>
<dbReference type="InterPro" id="IPR015917">
    <property type="entry name" value="Pept_C14A"/>
</dbReference>
<dbReference type="InterPro" id="IPR001309">
    <property type="entry name" value="Pept_C14_p20"/>
</dbReference>